<dbReference type="AlphaFoldDB" id="A0A6J5Y031"/>
<protein>
    <submittedName>
        <fullName evidence="1">Uncharacterized protein</fullName>
    </submittedName>
</protein>
<reference evidence="2" key="1">
    <citation type="journal article" date="2020" name="Genome Biol.">
        <title>Gamete binning: chromosome-level and haplotype-resolved genome assembly enabled by high-throughput single-cell sequencing of gamete genomes.</title>
        <authorList>
            <person name="Campoy J.A."/>
            <person name="Sun H."/>
            <person name="Goel M."/>
            <person name="Jiao W.-B."/>
            <person name="Folz-Donahue K."/>
            <person name="Wang N."/>
            <person name="Rubio M."/>
            <person name="Liu C."/>
            <person name="Kukat C."/>
            <person name="Ruiz D."/>
            <person name="Huettel B."/>
            <person name="Schneeberger K."/>
        </authorList>
    </citation>
    <scope>NUCLEOTIDE SEQUENCE [LARGE SCALE GENOMIC DNA]</scope>
    <source>
        <strain evidence="2">cv. Rojo Pasion</strain>
    </source>
</reference>
<dbReference type="Proteomes" id="UP000507245">
    <property type="component" value="Unassembled WGS sequence"/>
</dbReference>
<proteinExistence type="predicted"/>
<keyword evidence="2" id="KW-1185">Reference proteome</keyword>
<organism evidence="1 2">
    <name type="scientific">Prunus armeniaca</name>
    <name type="common">Apricot</name>
    <name type="synonym">Armeniaca vulgaris</name>
    <dbReference type="NCBI Taxonomy" id="36596"/>
    <lineage>
        <taxon>Eukaryota</taxon>
        <taxon>Viridiplantae</taxon>
        <taxon>Streptophyta</taxon>
        <taxon>Embryophyta</taxon>
        <taxon>Tracheophyta</taxon>
        <taxon>Spermatophyta</taxon>
        <taxon>Magnoliopsida</taxon>
        <taxon>eudicotyledons</taxon>
        <taxon>Gunneridae</taxon>
        <taxon>Pentapetalae</taxon>
        <taxon>rosids</taxon>
        <taxon>fabids</taxon>
        <taxon>Rosales</taxon>
        <taxon>Rosaceae</taxon>
        <taxon>Amygdaloideae</taxon>
        <taxon>Amygdaleae</taxon>
        <taxon>Prunus</taxon>
    </lineage>
</organism>
<sequence>MTSLPPFLCLHISLSILKNQQIEKKLNIVAYVGSCHGGKVIGDGGLQVGSAGLGLKEAATPKGEGVLLINQGDSQPPTHPNEMGWIKSISFSIDLGRNEAKFNHGKGAMGHRRRETLGGGVMGLGVKK</sequence>
<gene>
    <name evidence="1" type="ORF">ORAREDHAP_LOCUS42956</name>
</gene>
<evidence type="ECO:0000313" key="2">
    <source>
        <dbReference type="Proteomes" id="UP000507245"/>
    </source>
</evidence>
<accession>A0A6J5Y031</accession>
<name>A0A6J5Y031_PRUAR</name>
<evidence type="ECO:0000313" key="1">
    <source>
        <dbReference type="EMBL" id="CAB4316744.1"/>
    </source>
</evidence>
<dbReference type="EMBL" id="CAEKKB010000007">
    <property type="protein sequence ID" value="CAB4316744.1"/>
    <property type="molecule type" value="Genomic_DNA"/>
</dbReference>